<feature type="domain" description="Peptidase S8/S53" evidence="7">
    <location>
        <begin position="49"/>
        <end position="277"/>
    </location>
</feature>
<name>A0ABY2SWQ4_9BACI</name>
<evidence type="ECO:0000256" key="3">
    <source>
        <dbReference type="ARBA" id="ARBA00022801"/>
    </source>
</evidence>
<keyword evidence="6" id="KW-0472">Membrane</keyword>
<keyword evidence="4 5" id="KW-0720">Serine protease</keyword>
<evidence type="ECO:0000256" key="1">
    <source>
        <dbReference type="ARBA" id="ARBA00011073"/>
    </source>
</evidence>
<evidence type="ECO:0000313" key="9">
    <source>
        <dbReference type="Proteomes" id="UP000308330"/>
    </source>
</evidence>
<sequence>MIVEKDKTIKCIKGGLYEKVSFFIFATLIIILVFTHHVVSENQEVQKEKLKVAILDSGINEEFLESGIVDEFNAIDPTSPTIDEMSHGTPIANIIENSEIDLIDVKVLNKDGKGKADDLVKAIEWCIEQKVDIINISFGYQTENLAVKTVIGKAVANGILIIAAAGNTFGFGVDYPAKYDEVISITATDKELRRLSSTGKGKIDFAFVGEDVVAIDKDGYYRKFTGTSFATAKATKYISSLIVAQNKSLSKESIVALLKQQAKDLGEEGFDREYGYGVIEDN</sequence>
<accession>A0ABY2SWQ4</accession>
<keyword evidence="3 5" id="KW-0378">Hydrolase</keyword>
<gene>
    <name evidence="8" type="ORF">FC748_07480</name>
</gene>
<feature type="active site" description="Charge relay system" evidence="5">
    <location>
        <position position="56"/>
    </location>
</feature>
<organism evidence="8 9">
    <name type="scientific">Lysinibacillus tabacifolii</name>
    <dbReference type="NCBI Taxonomy" id="1173107"/>
    <lineage>
        <taxon>Bacteria</taxon>
        <taxon>Bacillati</taxon>
        <taxon>Bacillota</taxon>
        <taxon>Bacilli</taxon>
        <taxon>Bacillales</taxon>
        <taxon>Bacillaceae</taxon>
        <taxon>Lysinibacillus</taxon>
    </lineage>
</organism>
<evidence type="ECO:0000256" key="2">
    <source>
        <dbReference type="ARBA" id="ARBA00022670"/>
    </source>
</evidence>
<dbReference type="InterPro" id="IPR036852">
    <property type="entry name" value="Peptidase_S8/S53_dom_sf"/>
</dbReference>
<evidence type="ECO:0000256" key="4">
    <source>
        <dbReference type="ARBA" id="ARBA00022825"/>
    </source>
</evidence>
<feature type="transmembrane region" description="Helical" evidence="6">
    <location>
        <begin position="20"/>
        <end position="39"/>
    </location>
</feature>
<reference evidence="8 9" key="1">
    <citation type="submission" date="2019-04" db="EMBL/GenBank/DDBJ databases">
        <title>Lysinibacillus genome sequencing.</title>
        <authorList>
            <person name="Dunlap C."/>
        </authorList>
    </citation>
    <scope>NUCLEOTIDE SEQUENCE [LARGE SCALE GENOMIC DNA]</scope>
    <source>
        <strain evidence="8 9">KCTC 33042</strain>
    </source>
</reference>
<keyword evidence="2 5" id="KW-0645">Protease</keyword>
<evidence type="ECO:0000256" key="6">
    <source>
        <dbReference type="SAM" id="Phobius"/>
    </source>
</evidence>
<dbReference type="InterPro" id="IPR050131">
    <property type="entry name" value="Peptidase_S8_subtilisin-like"/>
</dbReference>
<dbReference type="Gene3D" id="3.40.50.200">
    <property type="entry name" value="Peptidase S8/S53 domain"/>
    <property type="match status" value="1"/>
</dbReference>
<comment type="similarity">
    <text evidence="1 5">Belongs to the peptidase S8 family.</text>
</comment>
<protein>
    <submittedName>
        <fullName evidence="8">Peptidase S8</fullName>
    </submittedName>
</protein>
<dbReference type="Proteomes" id="UP000308330">
    <property type="component" value="Unassembled WGS sequence"/>
</dbReference>
<dbReference type="PROSITE" id="PS51892">
    <property type="entry name" value="SUBTILASE"/>
    <property type="match status" value="1"/>
</dbReference>
<comment type="caution">
    <text evidence="8">The sequence shown here is derived from an EMBL/GenBank/DDBJ whole genome shotgun (WGS) entry which is preliminary data.</text>
</comment>
<evidence type="ECO:0000313" key="8">
    <source>
        <dbReference type="EMBL" id="TKI47496.1"/>
    </source>
</evidence>
<dbReference type="PANTHER" id="PTHR43806:SF11">
    <property type="entry name" value="CEREVISIN-RELATED"/>
    <property type="match status" value="1"/>
</dbReference>
<keyword evidence="6" id="KW-1133">Transmembrane helix</keyword>
<dbReference type="SUPFAM" id="SSF52743">
    <property type="entry name" value="Subtilisin-like"/>
    <property type="match status" value="1"/>
</dbReference>
<dbReference type="PANTHER" id="PTHR43806">
    <property type="entry name" value="PEPTIDASE S8"/>
    <property type="match status" value="1"/>
</dbReference>
<feature type="active site" description="Charge relay system" evidence="5">
    <location>
        <position position="228"/>
    </location>
</feature>
<keyword evidence="6" id="KW-0812">Transmembrane</keyword>
<dbReference type="Pfam" id="PF00082">
    <property type="entry name" value="Peptidase_S8"/>
    <property type="match status" value="1"/>
</dbReference>
<evidence type="ECO:0000256" key="5">
    <source>
        <dbReference type="PROSITE-ProRule" id="PRU01240"/>
    </source>
</evidence>
<keyword evidence="9" id="KW-1185">Reference proteome</keyword>
<proteinExistence type="inferred from homology"/>
<feature type="active site" description="Charge relay system" evidence="5">
    <location>
        <position position="87"/>
    </location>
</feature>
<dbReference type="EMBL" id="SZPT01000002">
    <property type="protein sequence ID" value="TKI47496.1"/>
    <property type="molecule type" value="Genomic_DNA"/>
</dbReference>
<dbReference type="InterPro" id="IPR000209">
    <property type="entry name" value="Peptidase_S8/S53_dom"/>
</dbReference>
<evidence type="ECO:0000259" key="7">
    <source>
        <dbReference type="Pfam" id="PF00082"/>
    </source>
</evidence>